<sequence>MATPEHRPDLRASDADREAVANQLRTASEDGRLDVDELDDRLAKVYAAKTYGELEPLTADLAPDPPPPPSALANWRVRWGSWAATSVLLVGIWAIVSVTSGDLTFFWPIFPIGFWALGNIAAMISGDDGTQSERSEGHT</sequence>
<gene>
    <name evidence="3" type="ORF">DSM104329_04244</name>
</gene>
<evidence type="ECO:0000313" key="4">
    <source>
        <dbReference type="Proteomes" id="UP001162834"/>
    </source>
</evidence>
<keyword evidence="1" id="KW-1133">Transmembrane helix</keyword>
<dbReference type="InterPro" id="IPR012551">
    <property type="entry name" value="DUF1707_SHOCT-like"/>
</dbReference>
<evidence type="ECO:0000256" key="1">
    <source>
        <dbReference type="SAM" id="Phobius"/>
    </source>
</evidence>
<keyword evidence="1" id="KW-0812">Transmembrane</keyword>
<dbReference type="Pfam" id="PF08044">
    <property type="entry name" value="DUF1707"/>
    <property type="match status" value="1"/>
</dbReference>
<keyword evidence="4" id="KW-1185">Reference proteome</keyword>
<name>A0A9E6Y1A6_9ACTN</name>
<feature type="transmembrane region" description="Helical" evidence="1">
    <location>
        <begin position="105"/>
        <end position="124"/>
    </location>
</feature>
<protein>
    <recommendedName>
        <fullName evidence="2">DUF1707 domain-containing protein</fullName>
    </recommendedName>
</protein>
<dbReference type="Proteomes" id="UP001162834">
    <property type="component" value="Chromosome"/>
</dbReference>
<dbReference type="PANTHER" id="PTHR40763:SF4">
    <property type="entry name" value="DUF1707 DOMAIN-CONTAINING PROTEIN"/>
    <property type="match status" value="1"/>
</dbReference>
<dbReference type="PANTHER" id="PTHR40763">
    <property type="entry name" value="MEMBRANE PROTEIN-RELATED"/>
    <property type="match status" value="1"/>
</dbReference>
<dbReference type="KEGG" id="sbae:DSM104329_04244"/>
<dbReference type="RefSeq" id="WP_259311865.1">
    <property type="nucleotide sequence ID" value="NZ_CP087164.1"/>
</dbReference>
<feature type="domain" description="DUF1707" evidence="2">
    <location>
        <begin position="10"/>
        <end position="61"/>
    </location>
</feature>
<evidence type="ECO:0000313" key="3">
    <source>
        <dbReference type="EMBL" id="UGS37823.1"/>
    </source>
</evidence>
<feature type="transmembrane region" description="Helical" evidence="1">
    <location>
        <begin position="79"/>
        <end position="99"/>
    </location>
</feature>
<proteinExistence type="predicted"/>
<reference evidence="3" key="1">
    <citation type="journal article" date="2022" name="Int. J. Syst. Evol. Microbiol.">
        <title>Pseudomonas aegrilactucae sp. nov. and Pseudomonas morbosilactucae sp. nov., pathogens causing bacterial rot of lettuce in Japan.</title>
        <authorList>
            <person name="Sawada H."/>
            <person name="Fujikawa T."/>
            <person name="Satou M."/>
        </authorList>
    </citation>
    <scope>NUCLEOTIDE SEQUENCE</scope>
    <source>
        <strain evidence="3">0166_1</strain>
    </source>
</reference>
<accession>A0A9E6Y1A6</accession>
<organism evidence="3 4">
    <name type="scientific">Capillimicrobium parvum</name>
    <dbReference type="NCBI Taxonomy" id="2884022"/>
    <lineage>
        <taxon>Bacteria</taxon>
        <taxon>Bacillati</taxon>
        <taxon>Actinomycetota</taxon>
        <taxon>Thermoleophilia</taxon>
        <taxon>Solirubrobacterales</taxon>
        <taxon>Capillimicrobiaceae</taxon>
        <taxon>Capillimicrobium</taxon>
    </lineage>
</organism>
<dbReference type="AlphaFoldDB" id="A0A9E6Y1A6"/>
<evidence type="ECO:0000259" key="2">
    <source>
        <dbReference type="Pfam" id="PF08044"/>
    </source>
</evidence>
<dbReference type="EMBL" id="CP087164">
    <property type="protein sequence ID" value="UGS37823.1"/>
    <property type="molecule type" value="Genomic_DNA"/>
</dbReference>
<keyword evidence="1" id="KW-0472">Membrane</keyword>